<organism evidence="6 7">
    <name type="scientific">Neoaquamicrobium sediminum</name>
    <dbReference type="NCBI Taxonomy" id="1849104"/>
    <lineage>
        <taxon>Bacteria</taxon>
        <taxon>Pseudomonadati</taxon>
        <taxon>Pseudomonadota</taxon>
        <taxon>Alphaproteobacteria</taxon>
        <taxon>Hyphomicrobiales</taxon>
        <taxon>Phyllobacteriaceae</taxon>
        <taxon>Neoaquamicrobium</taxon>
    </lineage>
</organism>
<dbReference type="Gene3D" id="1.20.1530.20">
    <property type="match status" value="1"/>
</dbReference>
<dbReference type="InterPro" id="IPR038770">
    <property type="entry name" value="Na+/solute_symporter_sf"/>
</dbReference>
<evidence type="ECO:0000256" key="2">
    <source>
        <dbReference type="ARBA" id="ARBA00022692"/>
    </source>
</evidence>
<dbReference type="PANTHER" id="PTHR10361:SF24">
    <property type="entry name" value="P3 PROTEIN"/>
    <property type="match status" value="1"/>
</dbReference>
<dbReference type="InterPro" id="IPR004710">
    <property type="entry name" value="Bilac:Na_transpt"/>
</dbReference>
<evidence type="ECO:0000313" key="6">
    <source>
        <dbReference type="EMBL" id="MEX4007111.1"/>
    </source>
</evidence>
<evidence type="ECO:0000256" key="1">
    <source>
        <dbReference type="ARBA" id="ARBA00004141"/>
    </source>
</evidence>
<comment type="subcellular location">
    <subcellularLocation>
        <location evidence="1">Membrane</location>
        <topology evidence="1">Multi-pass membrane protein</topology>
    </subcellularLocation>
</comment>
<dbReference type="InterPro" id="IPR002657">
    <property type="entry name" value="BilAc:Na_symport/Acr3"/>
</dbReference>
<feature type="transmembrane region" description="Helical" evidence="5">
    <location>
        <begin position="138"/>
        <end position="159"/>
    </location>
</feature>
<feature type="transmembrane region" description="Helical" evidence="5">
    <location>
        <begin position="260"/>
        <end position="279"/>
    </location>
</feature>
<evidence type="ECO:0000256" key="5">
    <source>
        <dbReference type="SAM" id="Phobius"/>
    </source>
</evidence>
<keyword evidence="7" id="KW-1185">Reference proteome</keyword>
<accession>A0ABV3WR24</accession>
<proteinExistence type="predicted"/>
<keyword evidence="3 5" id="KW-1133">Transmembrane helix</keyword>
<feature type="transmembrane region" description="Helical" evidence="5">
    <location>
        <begin position="6"/>
        <end position="25"/>
    </location>
</feature>
<feature type="transmembrane region" description="Helical" evidence="5">
    <location>
        <begin position="37"/>
        <end position="59"/>
    </location>
</feature>
<reference evidence="6 7" key="1">
    <citation type="submission" date="2024-01" db="EMBL/GenBank/DDBJ databases">
        <title>New evidence supports the origin of RcGTA from prophage.</title>
        <authorList>
            <person name="Xu Y."/>
            <person name="Liu B."/>
            <person name="Chen F."/>
        </authorList>
    </citation>
    <scope>NUCLEOTIDE SEQUENCE [LARGE SCALE GENOMIC DNA]</scope>
    <source>
        <strain evidence="6 7">CBW1107-2</strain>
    </source>
</reference>
<comment type="caution">
    <text evidence="6">The sequence shown here is derived from an EMBL/GenBank/DDBJ whole genome shotgun (WGS) entry which is preliminary data.</text>
</comment>
<feature type="transmembrane region" description="Helical" evidence="5">
    <location>
        <begin position="92"/>
        <end position="118"/>
    </location>
</feature>
<keyword evidence="2 5" id="KW-0812">Transmembrane</keyword>
<gene>
    <name evidence="6" type="ORF">V1479_07335</name>
</gene>
<evidence type="ECO:0000256" key="3">
    <source>
        <dbReference type="ARBA" id="ARBA00022989"/>
    </source>
</evidence>
<evidence type="ECO:0000313" key="7">
    <source>
        <dbReference type="Proteomes" id="UP001559025"/>
    </source>
</evidence>
<feature type="transmembrane region" description="Helical" evidence="5">
    <location>
        <begin position="196"/>
        <end position="216"/>
    </location>
</feature>
<keyword evidence="4 5" id="KW-0472">Membrane</keyword>
<feature type="transmembrane region" description="Helical" evidence="5">
    <location>
        <begin position="65"/>
        <end position="85"/>
    </location>
</feature>
<sequence>MLLTVFLPLALAIIMFSLGLGLTLADFRRVLLQPKAFAIGAASQLILIPIVAYALAVIFNLPPELAVGIMILSLCPGGVTSNVLTKYGKGDLALSISLTGIISLVAVATVPFLVAFFADRFMGLDAPAVDVTALGLSMFLITAVPVILGMLLRGFASGFAQTIERAVEKIALALFVIVVVGAVATNWRLLVENLYALGPVVVILNVLLLALGLGLARLFSLSRDEATAISIETGIQNATLGITVGSLIVEQATALPPFSLPSGVYGITMYVVSIPFVLWRRRLAG</sequence>
<feature type="transmembrane region" description="Helical" evidence="5">
    <location>
        <begin position="171"/>
        <end position="190"/>
    </location>
</feature>
<dbReference type="RefSeq" id="WP_368802325.1">
    <property type="nucleotide sequence ID" value="NZ_JAZHFV010000002.1"/>
</dbReference>
<evidence type="ECO:0000256" key="4">
    <source>
        <dbReference type="ARBA" id="ARBA00023136"/>
    </source>
</evidence>
<dbReference type="Pfam" id="PF01758">
    <property type="entry name" value="SBF"/>
    <property type="match status" value="1"/>
</dbReference>
<dbReference type="Proteomes" id="UP001559025">
    <property type="component" value="Unassembled WGS sequence"/>
</dbReference>
<protein>
    <submittedName>
        <fullName evidence="6">Bile acid:sodium symporter family protein</fullName>
    </submittedName>
</protein>
<name>A0ABV3WR24_9HYPH</name>
<dbReference type="PANTHER" id="PTHR10361">
    <property type="entry name" value="SODIUM-BILE ACID COTRANSPORTER"/>
    <property type="match status" value="1"/>
</dbReference>
<dbReference type="EMBL" id="JAZHFV010000002">
    <property type="protein sequence ID" value="MEX4007111.1"/>
    <property type="molecule type" value="Genomic_DNA"/>
</dbReference>
<feature type="transmembrane region" description="Helical" evidence="5">
    <location>
        <begin position="228"/>
        <end position="248"/>
    </location>
</feature>